<dbReference type="EMBL" id="LT795072">
    <property type="protein sequence ID" value="SJX65737.1"/>
    <property type="molecule type" value="Genomic_DNA"/>
</dbReference>
<dbReference type="AlphaFoldDB" id="A0A2N8ULF1"/>
<evidence type="ECO:0000256" key="2">
    <source>
        <dbReference type="SAM" id="SignalP"/>
    </source>
</evidence>
<sequence>MHFCKARLFWALVAFASLSLVLGQAGNRREASQTGPFQGASTSQGSSRAVPAAGDAGGYPDGHLNWPETQVPRAVMRQLVTKFHGIRYHVPYIPPRYNAQIVNDKLKEVLHNRYTRISTYVYEGTTYFMAPAPHYRNSRFPRWEDLFVAPLPLMDRTQTQLFFIANIRNVVDSGGRSRPMFQILAARSTASADEKQRLIESFGGDRDHLTTFPLLLSRMSGG</sequence>
<evidence type="ECO:0000313" key="4">
    <source>
        <dbReference type="Proteomes" id="UP000239563"/>
    </source>
</evidence>
<feature type="compositionally biased region" description="Polar residues" evidence="1">
    <location>
        <begin position="32"/>
        <end position="47"/>
    </location>
</feature>
<evidence type="ECO:0000256" key="1">
    <source>
        <dbReference type="SAM" id="MobiDB-lite"/>
    </source>
</evidence>
<accession>A0A2N8ULF1</accession>
<feature type="chain" id="PRO_5014737765" description="Effector family protein Eff1" evidence="2">
    <location>
        <begin position="24"/>
        <end position="222"/>
    </location>
</feature>
<name>A0A2N8ULF1_9BASI</name>
<evidence type="ECO:0008006" key="5">
    <source>
        <dbReference type="Google" id="ProtNLM"/>
    </source>
</evidence>
<protein>
    <recommendedName>
        <fullName evidence="5">Effector family protein Eff1</fullName>
    </recommendedName>
</protein>
<reference evidence="3 4" key="1">
    <citation type="submission" date="2017-02" db="EMBL/GenBank/DDBJ databases">
        <authorList>
            <person name="Peterson S.W."/>
        </authorList>
    </citation>
    <scope>NUCLEOTIDE SEQUENCE [LARGE SCALE GENOMIC DNA]</scope>
    <source>
        <strain evidence="3 4">SRS1_H2-8</strain>
    </source>
</reference>
<proteinExistence type="predicted"/>
<dbReference type="Proteomes" id="UP000239563">
    <property type="component" value="Chromosome XIX"/>
</dbReference>
<organism evidence="3 4">
    <name type="scientific">Sporisorium reilianum f. sp. reilianum</name>
    <dbReference type="NCBI Taxonomy" id="72559"/>
    <lineage>
        <taxon>Eukaryota</taxon>
        <taxon>Fungi</taxon>
        <taxon>Dikarya</taxon>
        <taxon>Basidiomycota</taxon>
        <taxon>Ustilaginomycotina</taxon>
        <taxon>Ustilaginomycetes</taxon>
        <taxon>Ustilaginales</taxon>
        <taxon>Ustilaginaceae</taxon>
        <taxon>Sporisorium</taxon>
    </lineage>
</organism>
<feature type="region of interest" description="Disordered" evidence="1">
    <location>
        <begin position="30"/>
        <end position="54"/>
    </location>
</feature>
<feature type="signal peptide" evidence="2">
    <location>
        <begin position="1"/>
        <end position="23"/>
    </location>
</feature>
<gene>
    <name evidence="3" type="ORF">SRS1_20015</name>
</gene>
<evidence type="ECO:0000313" key="3">
    <source>
        <dbReference type="EMBL" id="SJX65737.1"/>
    </source>
</evidence>
<keyword evidence="2" id="KW-0732">Signal</keyword>